<dbReference type="EMBL" id="CP000840">
    <property type="protein sequence ID" value="ABW32307.1"/>
    <property type="molecule type" value="Genomic_DNA"/>
</dbReference>
<feature type="compositionally biased region" description="Polar residues" evidence="1">
    <location>
        <begin position="682"/>
        <end position="696"/>
    </location>
</feature>
<organism evidence="2 3">
    <name type="scientific">Acaryochloris marina (strain MBIC 11017)</name>
    <dbReference type="NCBI Taxonomy" id="329726"/>
    <lineage>
        <taxon>Bacteria</taxon>
        <taxon>Bacillati</taxon>
        <taxon>Cyanobacteriota</taxon>
        <taxon>Cyanophyceae</taxon>
        <taxon>Acaryochloridales</taxon>
        <taxon>Acaryochloridaceae</taxon>
        <taxon>Acaryochloris</taxon>
    </lineage>
</organism>
<feature type="region of interest" description="Disordered" evidence="1">
    <location>
        <begin position="628"/>
        <end position="752"/>
    </location>
</feature>
<dbReference type="KEGG" id="amr:AM1_C0380"/>
<evidence type="ECO:0000313" key="2">
    <source>
        <dbReference type="EMBL" id="ABW32307.1"/>
    </source>
</evidence>
<reference evidence="2 3" key="1">
    <citation type="journal article" date="2008" name="Proc. Natl. Acad. Sci. U.S.A.">
        <title>Niche adaptation and genome expansion in the chlorophyll d-producing cyanobacterium Acaryochloris marina.</title>
        <authorList>
            <person name="Swingley W.D."/>
            <person name="Chen M."/>
            <person name="Cheung P.C."/>
            <person name="Conrad A.L."/>
            <person name="Dejesa L.C."/>
            <person name="Hao J."/>
            <person name="Honchak B.M."/>
            <person name="Karbach L.E."/>
            <person name="Kurdoglu A."/>
            <person name="Lahiri S."/>
            <person name="Mastrian S.D."/>
            <person name="Miyashita H."/>
            <person name="Page L."/>
            <person name="Ramakrishna P."/>
            <person name="Satoh S."/>
            <person name="Sattley W.M."/>
            <person name="Shimada Y."/>
            <person name="Taylor H.L."/>
            <person name="Tomo T."/>
            <person name="Tsuchiya T."/>
            <person name="Wang Z.T."/>
            <person name="Raymond J."/>
            <person name="Mimuro M."/>
            <person name="Blankenship R.E."/>
            <person name="Touchman J.W."/>
        </authorList>
    </citation>
    <scope>NUCLEOTIDE SEQUENCE [LARGE SCALE GENOMIC DNA]</scope>
    <source>
        <strain evidence="3">MBIC 11017</strain>
        <plasmid evidence="3">Plasmid pREB3</plasmid>
    </source>
</reference>
<dbReference type="HOGENOM" id="CLU_369915_0_0_3"/>
<protein>
    <submittedName>
        <fullName evidence="2">Uncharacterized protein</fullName>
    </submittedName>
</protein>
<keyword evidence="3" id="KW-1185">Reference proteome</keyword>
<evidence type="ECO:0000313" key="3">
    <source>
        <dbReference type="Proteomes" id="UP000000268"/>
    </source>
</evidence>
<dbReference type="Proteomes" id="UP000000268">
    <property type="component" value="Plasmid pREB3"/>
</dbReference>
<dbReference type="RefSeq" id="WP_012167621.1">
    <property type="nucleotide sequence ID" value="NC_009928.1"/>
</dbReference>
<accession>A8ZNA8</accession>
<sequence length="752" mass="84706">MEKLEFQNFISKKYQELREEEQLFFQAAPLMRVAKKGIQMAAVPGVAVAATHTPIVGPFVAGAVGQATHWMHSSIHDFTETRLTNQFAEMSSQIQPGLTHWFRQRAFDDWAKVRIPDLLAKTDAWARPLSGFAAPTVIGKSMIDTGKLAISYARQGIPTVVARPVVHMWRMTNHYINRAKDWFEETLSKLPEQVQQNVRSAMETVQRRQATMAEAQNQASIPTERDMERRDEYVKILSEQQNDPNLTYERIQETLQNQPDLGADYDKQVFYQALKAGKGPDEATAIISQGPNVSQMADAKLQDTSVYLAETAKSVEAQYKLENPTPEVNQELNQEPEAQTVLEVNASVVNPSVELSTDAQQQYSQLLGEFEKNPDLTWEDIQSRLSEKPTLLSELDQKVVAQAAVNGMDIEDVQKLVTTEANYDAFEQGAEVQNAPTSQDQYAELLSKALDEELTYADIQEYISEDPQLQEYYDELVVMQGQEEGMSEEEARAVVRNSSEPERSEPSQAPEAEAPKAKTSESEDLDPLRMINEDIVEKLGRSIEISNLRVILNRQEIFRLDGDGMIDHNRSSVNLEQAQMIQDALKNPENFKGTLTIKLGTRTVLRIQNGIALPDRYNLAGKDLKAEADMPKDNQEQQGEAKSQKAETEAPKPKAQDEQAEVEEPKPDSQNQKSGDEKINVESKNTQSQNESPTAESQDELAGFTQEQKDTINRRREKGLDSSKLIARIKKNNARPPVEEKEQPKREVSMSR</sequence>
<gene>
    <name evidence="2" type="ordered locus">AM1_C0380</name>
</gene>
<feature type="compositionally biased region" description="Basic and acidic residues" evidence="1">
    <location>
        <begin position="642"/>
        <end position="667"/>
    </location>
</feature>
<feature type="compositionally biased region" description="Basic and acidic residues" evidence="1">
    <location>
        <begin position="707"/>
        <end position="721"/>
    </location>
</feature>
<feature type="region of interest" description="Disordered" evidence="1">
    <location>
        <begin position="482"/>
        <end position="526"/>
    </location>
</feature>
<evidence type="ECO:0000256" key="1">
    <source>
        <dbReference type="SAM" id="MobiDB-lite"/>
    </source>
</evidence>
<proteinExistence type="predicted"/>
<feature type="compositionally biased region" description="Basic and acidic residues" evidence="1">
    <location>
        <begin position="737"/>
        <end position="752"/>
    </location>
</feature>
<dbReference type="AlphaFoldDB" id="A8ZNA8"/>
<name>A8ZNA8_ACAM1</name>
<dbReference type="OrthoDB" id="9816681at2"/>
<keyword evidence="2" id="KW-0614">Plasmid</keyword>
<geneLocation type="plasmid" evidence="2 3">
    <name>pREB3</name>
</geneLocation>
<feature type="compositionally biased region" description="Basic and acidic residues" evidence="1">
    <location>
        <begin position="489"/>
        <end position="505"/>
    </location>
</feature>